<dbReference type="PANTHER" id="PTHR32039:SF7">
    <property type="entry name" value="COMPETENCE PROTEIN COMM"/>
    <property type="match status" value="1"/>
</dbReference>
<proteinExistence type="predicted"/>
<evidence type="ECO:0008006" key="5">
    <source>
        <dbReference type="Google" id="ProtNLM"/>
    </source>
</evidence>
<evidence type="ECO:0000259" key="2">
    <source>
        <dbReference type="Pfam" id="PF13335"/>
    </source>
</evidence>
<protein>
    <recommendedName>
        <fullName evidence="5">Magnesium chelatase</fullName>
    </recommendedName>
</protein>
<dbReference type="PATRIC" id="fig|1703779.3.peg.515"/>
<evidence type="ECO:0000313" key="4">
    <source>
        <dbReference type="Proteomes" id="UP000051373"/>
    </source>
</evidence>
<dbReference type="Pfam" id="PF13335">
    <property type="entry name" value="Mg_chelatase_C"/>
    <property type="match status" value="1"/>
</dbReference>
<feature type="domain" description="Mg chelatase-related protein C-terminal" evidence="2">
    <location>
        <begin position="81"/>
        <end position="178"/>
    </location>
</feature>
<dbReference type="InterPro" id="IPR045006">
    <property type="entry name" value="CHLI-like"/>
</dbReference>
<feature type="domain" description="Magnesium chelatase ChlI-like catalytic" evidence="1">
    <location>
        <begin position="22"/>
        <end position="74"/>
    </location>
</feature>
<dbReference type="PANTHER" id="PTHR32039">
    <property type="entry name" value="MAGNESIUM-CHELATASE SUBUNIT CHLI"/>
    <property type="match status" value="1"/>
</dbReference>
<comment type="caution">
    <text evidence="3">The sequence shown here is derived from an EMBL/GenBank/DDBJ whole genome shotgun (WGS) entry which is preliminary data.</text>
</comment>
<dbReference type="AlphaFoldDB" id="A0A0S8FSM4"/>
<evidence type="ECO:0000259" key="1">
    <source>
        <dbReference type="Pfam" id="PF01078"/>
    </source>
</evidence>
<dbReference type="Gene3D" id="3.40.50.300">
    <property type="entry name" value="P-loop containing nucleotide triphosphate hydrolases"/>
    <property type="match status" value="1"/>
</dbReference>
<sequence>MADGECFGSLYSKIDFWFCKEIAINPCPCGYFTDPYHECRCTPTAIQRYHSQISGPLLDRIDIHIEVPALKYDELKSTTPGESSEDIRARANRACGIQLSRYKGKKKIYCNAHLGSKDIRKHCVIDDESQSLLKTAIERFGLSARAYDKVLKVARTIADLEGVDKIKTQHVAEAIQYRSLDKNVWQRL</sequence>
<dbReference type="Proteomes" id="UP000051373">
    <property type="component" value="Unassembled WGS sequence"/>
</dbReference>
<dbReference type="STRING" id="1703779.AMJ83_08730"/>
<dbReference type="EMBL" id="LJUJ01000020">
    <property type="protein sequence ID" value="KPK63050.1"/>
    <property type="molecule type" value="Genomic_DNA"/>
</dbReference>
<dbReference type="InterPro" id="IPR000523">
    <property type="entry name" value="Mg_chelatse_chII-like_cat_dom"/>
</dbReference>
<dbReference type="GO" id="GO:0005524">
    <property type="term" value="F:ATP binding"/>
    <property type="evidence" value="ECO:0007669"/>
    <property type="project" value="InterPro"/>
</dbReference>
<gene>
    <name evidence="3" type="ORF">AMJ83_08730</name>
</gene>
<dbReference type="InterPro" id="IPR025158">
    <property type="entry name" value="Mg_chelat-rel_C"/>
</dbReference>
<name>A0A0S8FSM4_UNCW3</name>
<evidence type="ECO:0000313" key="3">
    <source>
        <dbReference type="EMBL" id="KPK63050.1"/>
    </source>
</evidence>
<dbReference type="Pfam" id="PF01078">
    <property type="entry name" value="Mg_chelatase"/>
    <property type="match status" value="1"/>
</dbReference>
<reference evidence="3 4" key="1">
    <citation type="journal article" date="2015" name="Microbiome">
        <title>Genomic resolution of linkages in carbon, nitrogen, and sulfur cycling among widespread estuary sediment bacteria.</title>
        <authorList>
            <person name="Baker B.J."/>
            <person name="Lazar C.S."/>
            <person name="Teske A.P."/>
            <person name="Dick G.J."/>
        </authorList>
    </citation>
    <scope>NUCLEOTIDE SEQUENCE [LARGE SCALE GENOMIC DNA]</scope>
    <source>
        <strain evidence="3">SM23_42</strain>
    </source>
</reference>
<organism evidence="3 4">
    <name type="scientific">candidate division WOR_3 bacterium SM23_42</name>
    <dbReference type="NCBI Taxonomy" id="1703779"/>
    <lineage>
        <taxon>Bacteria</taxon>
        <taxon>Bacteria division WOR-3</taxon>
    </lineage>
</organism>
<accession>A0A0S8FSM4</accession>
<dbReference type="SUPFAM" id="SSF52540">
    <property type="entry name" value="P-loop containing nucleoside triphosphate hydrolases"/>
    <property type="match status" value="1"/>
</dbReference>
<dbReference type="InterPro" id="IPR027417">
    <property type="entry name" value="P-loop_NTPase"/>
</dbReference>